<feature type="compositionally biased region" description="Pro residues" evidence="3">
    <location>
        <begin position="241"/>
        <end position="259"/>
    </location>
</feature>
<keyword evidence="6" id="KW-1185">Reference proteome</keyword>
<dbReference type="Pfam" id="PF00544">
    <property type="entry name" value="Pectate_lyase_4"/>
    <property type="match status" value="1"/>
</dbReference>
<dbReference type="InterPro" id="IPR006626">
    <property type="entry name" value="PbH1"/>
</dbReference>
<name>A0ABW2H4V9_9ACTN</name>
<sequence length="548" mass="56087">MSESAAPRGLRVARRAWVATAVLAATVAVSAVVVSRADAAVLFGDDFADGNASGWSTSGGSWSVSGQAYRQSSTGADAKAQAGSTSWTDYTVQARVQPTAFGNSTRAAGVVARAQNMTSFYALVLTGGGTAQLRRVSGGGVTTLASAPVSVATGTWYTLALRVSGSSLSGTVDGVTLVSAADGTFAAGRIGLTASYASAYFDDVTVDSGTGPQPSPSASASPGPSPSPSPSPSASASPSPSSSPSPSPSPSTSPGPVPPNQADGFASVHALGQNGTYGGVGGPTVVVDTTAELLAAIDTIGPMVIQVQGTITIDSKRGVRPNKTIVGLGSNATISGGGFDFYRSYNVIVRNLTFTDAEDDAVNVGQNSHHVWIDHNRFVAPVDGSIDIVRGAEYVTVSWNHFDHTDKSMLIGHSDGSASEDVGHLKVTIHHNFFDHSRQRHPRVRWGDPVHVYNNYFLGNELYGVASTQDGGVLLEGNYFQDVPFPCFSASGYADSGPGRLVQRNNIFTGSGPCEVSGTVADPGAYYAYTVANPSNVPAAVIAGAGPS</sequence>
<feature type="domain" description="Pectate lyase" evidence="4">
    <location>
        <begin position="280"/>
        <end position="486"/>
    </location>
</feature>
<dbReference type="RefSeq" id="WP_376809146.1">
    <property type="nucleotide sequence ID" value="NZ_JBHTAC010000037.1"/>
</dbReference>
<dbReference type="GO" id="GO:0016787">
    <property type="term" value="F:hydrolase activity"/>
    <property type="evidence" value="ECO:0007669"/>
    <property type="project" value="UniProtKB-KW"/>
</dbReference>
<evidence type="ECO:0000313" key="5">
    <source>
        <dbReference type="EMBL" id="MFC7246309.1"/>
    </source>
</evidence>
<dbReference type="InterPro" id="IPR013320">
    <property type="entry name" value="ConA-like_dom_sf"/>
</dbReference>
<proteinExistence type="inferred from homology"/>
<comment type="similarity">
    <text evidence="2">Belongs to the polysaccharide lyase 1 family.</text>
</comment>
<keyword evidence="2" id="KW-0964">Secreted</keyword>
<feature type="region of interest" description="Disordered" evidence="3">
    <location>
        <begin position="207"/>
        <end position="266"/>
    </location>
</feature>
<accession>A0ABW2H4V9</accession>
<keyword evidence="2" id="KW-0624">Polysaccharide degradation</keyword>
<dbReference type="PANTHER" id="PTHR31683:SF18">
    <property type="entry name" value="PECTATE LYASE 21-RELATED"/>
    <property type="match status" value="1"/>
</dbReference>
<dbReference type="InterPro" id="IPR045032">
    <property type="entry name" value="PEL"/>
</dbReference>
<comment type="caution">
    <text evidence="5">The sequence shown here is derived from an EMBL/GenBank/DDBJ whole genome shotgun (WGS) entry which is preliminary data.</text>
</comment>
<protein>
    <submittedName>
        <fullName evidence="5">Family 16 glycoside hydrolase</fullName>
    </submittedName>
</protein>
<keyword evidence="1 2" id="KW-0456">Lyase</keyword>
<dbReference type="InterPro" id="IPR012334">
    <property type="entry name" value="Pectin_lyas_fold"/>
</dbReference>
<dbReference type="InterPro" id="IPR002022">
    <property type="entry name" value="Pec_lyase"/>
</dbReference>
<dbReference type="Pfam" id="PF06439">
    <property type="entry name" value="3keto-disac_hyd"/>
    <property type="match status" value="1"/>
</dbReference>
<evidence type="ECO:0000256" key="2">
    <source>
        <dbReference type="RuleBase" id="RU361173"/>
    </source>
</evidence>
<dbReference type="Gene3D" id="2.160.20.10">
    <property type="entry name" value="Single-stranded right-handed beta-helix, Pectin lyase-like"/>
    <property type="match status" value="1"/>
</dbReference>
<dbReference type="InterPro" id="IPR010496">
    <property type="entry name" value="AL/BT2_dom"/>
</dbReference>
<dbReference type="SUPFAM" id="SSF51126">
    <property type="entry name" value="Pectin lyase-like"/>
    <property type="match status" value="1"/>
</dbReference>
<evidence type="ECO:0000259" key="4">
    <source>
        <dbReference type="SMART" id="SM00656"/>
    </source>
</evidence>
<dbReference type="SMART" id="SM00656">
    <property type="entry name" value="Amb_all"/>
    <property type="match status" value="1"/>
</dbReference>
<keyword evidence="5" id="KW-0378">Hydrolase</keyword>
<evidence type="ECO:0000256" key="1">
    <source>
        <dbReference type="ARBA" id="ARBA00023239"/>
    </source>
</evidence>
<dbReference type="Proteomes" id="UP001596392">
    <property type="component" value="Unassembled WGS sequence"/>
</dbReference>
<gene>
    <name evidence="5" type="ORF">ACFQO7_27855</name>
</gene>
<dbReference type="PANTHER" id="PTHR31683">
    <property type="entry name" value="PECTATE LYASE 18-RELATED"/>
    <property type="match status" value="1"/>
</dbReference>
<evidence type="ECO:0000256" key="3">
    <source>
        <dbReference type="SAM" id="MobiDB-lite"/>
    </source>
</evidence>
<comment type="subcellular location">
    <subcellularLocation>
        <location evidence="2">Secreted</location>
    </subcellularLocation>
</comment>
<organism evidence="5 6">
    <name type="scientific">Catellatospora aurea</name>
    <dbReference type="NCBI Taxonomy" id="1337874"/>
    <lineage>
        <taxon>Bacteria</taxon>
        <taxon>Bacillati</taxon>
        <taxon>Actinomycetota</taxon>
        <taxon>Actinomycetes</taxon>
        <taxon>Micromonosporales</taxon>
        <taxon>Micromonosporaceae</taxon>
        <taxon>Catellatospora</taxon>
    </lineage>
</organism>
<keyword evidence="2" id="KW-0119">Carbohydrate metabolism</keyword>
<evidence type="ECO:0000313" key="6">
    <source>
        <dbReference type="Proteomes" id="UP001596392"/>
    </source>
</evidence>
<dbReference type="EMBL" id="JBHTAC010000037">
    <property type="protein sequence ID" value="MFC7246309.1"/>
    <property type="molecule type" value="Genomic_DNA"/>
</dbReference>
<reference evidence="6" key="1">
    <citation type="journal article" date="2019" name="Int. J. Syst. Evol. Microbiol.">
        <title>The Global Catalogue of Microorganisms (GCM) 10K type strain sequencing project: providing services to taxonomists for standard genome sequencing and annotation.</title>
        <authorList>
            <consortium name="The Broad Institute Genomics Platform"/>
            <consortium name="The Broad Institute Genome Sequencing Center for Infectious Disease"/>
            <person name="Wu L."/>
            <person name="Ma J."/>
        </authorList>
    </citation>
    <scope>NUCLEOTIDE SEQUENCE [LARGE SCALE GENOMIC DNA]</scope>
    <source>
        <strain evidence="6">CGMCC 1.9106</strain>
    </source>
</reference>
<dbReference type="SUPFAM" id="SSF49899">
    <property type="entry name" value="Concanavalin A-like lectins/glucanases"/>
    <property type="match status" value="1"/>
</dbReference>
<dbReference type="Gene3D" id="2.60.120.560">
    <property type="entry name" value="Exo-inulinase, domain 1"/>
    <property type="match status" value="1"/>
</dbReference>
<dbReference type="InterPro" id="IPR011050">
    <property type="entry name" value="Pectin_lyase_fold/virulence"/>
</dbReference>
<feature type="compositionally biased region" description="Low complexity" evidence="3">
    <location>
        <begin position="208"/>
        <end position="222"/>
    </location>
</feature>
<dbReference type="SMART" id="SM00710">
    <property type="entry name" value="PbH1"/>
    <property type="match status" value="5"/>
</dbReference>